<dbReference type="EMBL" id="GBRH01219682">
    <property type="protein sequence ID" value="JAD78213.1"/>
    <property type="molecule type" value="Transcribed_RNA"/>
</dbReference>
<proteinExistence type="predicted"/>
<name>A0A0A9CUV3_ARUDO</name>
<keyword evidence="1" id="KW-0812">Transmembrane</keyword>
<keyword evidence="1" id="KW-0472">Membrane</keyword>
<reference evidence="2" key="1">
    <citation type="submission" date="2014-09" db="EMBL/GenBank/DDBJ databases">
        <authorList>
            <person name="Magalhaes I.L.F."/>
            <person name="Oliveira U."/>
            <person name="Santos F.R."/>
            <person name="Vidigal T.H.D.A."/>
            <person name="Brescovit A.D."/>
            <person name="Santos A.J."/>
        </authorList>
    </citation>
    <scope>NUCLEOTIDE SEQUENCE</scope>
    <source>
        <tissue evidence="2">Shoot tissue taken approximately 20 cm above the soil surface</tissue>
    </source>
</reference>
<feature type="transmembrane region" description="Helical" evidence="1">
    <location>
        <begin position="111"/>
        <end position="131"/>
    </location>
</feature>
<keyword evidence="1" id="KW-1133">Transmembrane helix</keyword>
<accession>A0A0A9CUV3</accession>
<sequence length="135" mass="14955">MTSVKTATHTTTVLLVHVRLQTTLTTFPIPLVTLRHSHILECASNMFQSRGPSVARLAASPAVERARPGSNPRRRTSLLFSSARLAVSPRELSKKKHVPVFQTSRVKIIKLCVITLIPMDCVALPFFSWVIDLPS</sequence>
<evidence type="ECO:0000256" key="1">
    <source>
        <dbReference type="SAM" id="Phobius"/>
    </source>
</evidence>
<evidence type="ECO:0000313" key="2">
    <source>
        <dbReference type="EMBL" id="JAD78213.1"/>
    </source>
</evidence>
<reference evidence="2" key="2">
    <citation type="journal article" date="2015" name="Data Brief">
        <title>Shoot transcriptome of the giant reed, Arundo donax.</title>
        <authorList>
            <person name="Barrero R.A."/>
            <person name="Guerrero F.D."/>
            <person name="Moolhuijzen P."/>
            <person name="Goolsby J.A."/>
            <person name="Tidwell J."/>
            <person name="Bellgard S.E."/>
            <person name="Bellgard M.I."/>
        </authorList>
    </citation>
    <scope>NUCLEOTIDE SEQUENCE</scope>
    <source>
        <tissue evidence="2">Shoot tissue taken approximately 20 cm above the soil surface</tissue>
    </source>
</reference>
<protein>
    <submittedName>
        <fullName evidence="2">Uncharacterized protein</fullName>
    </submittedName>
</protein>
<organism evidence="2">
    <name type="scientific">Arundo donax</name>
    <name type="common">Giant reed</name>
    <name type="synonym">Donax arundinaceus</name>
    <dbReference type="NCBI Taxonomy" id="35708"/>
    <lineage>
        <taxon>Eukaryota</taxon>
        <taxon>Viridiplantae</taxon>
        <taxon>Streptophyta</taxon>
        <taxon>Embryophyta</taxon>
        <taxon>Tracheophyta</taxon>
        <taxon>Spermatophyta</taxon>
        <taxon>Magnoliopsida</taxon>
        <taxon>Liliopsida</taxon>
        <taxon>Poales</taxon>
        <taxon>Poaceae</taxon>
        <taxon>PACMAD clade</taxon>
        <taxon>Arundinoideae</taxon>
        <taxon>Arundineae</taxon>
        <taxon>Arundo</taxon>
    </lineage>
</organism>
<dbReference type="AlphaFoldDB" id="A0A0A9CUV3"/>